<dbReference type="AlphaFoldDB" id="A0AAE0GHY0"/>
<protein>
    <submittedName>
        <fullName evidence="1">Uncharacterized protein</fullName>
    </submittedName>
</protein>
<evidence type="ECO:0000313" key="1">
    <source>
        <dbReference type="EMBL" id="KAK3278325.1"/>
    </source>
</evidence>
<accession>A0AAE0GHY0</accession>
<keyword evidence="2" id="KW-1185">Reference proteome</keyword>
<sequence length="279" mass="31251">MEWRPLKQEGLTVALYHLHPTTRSCNAVNVIKKATPSTAYTPEQLLPIATQKLVDNVNTYNLKQLKTNLQQYCSMEPTASLVQTVMSKAKAKLRGDPGGELAKLPVLAEMLREQGHACQLVTLTSAEMLAVLIDVEHKEFLYKQKSKPASECERWDRSKAGNVHHVVPLTYSCLFTNENEHSHTLQLQFSKDTYGDAYDRPERREISDRDKGLEAARGKVMTNGSKAFNCARHRARDNVSTTVKPGGSEARQLWEKAVKALTLARLEEIKAMYSLQAAA</sequence>
<gene>
    <name evidence="1" type="ORF">CYMTET_13731</name>
</gene>
<dbReference type="Proteomes" id="UP001190700">
    <property type="component" value="Unassembled WGS sequence"/>
</dbReference>
<reference evidence="1 2" key="1">
    <citation type="journal article" date="2015" name="Genome Biol. Evol.">
        <title>Comparative Genomics of a Bacterivorous Green Alga Reveals Evolutionary Causalities and Consequences of Phago-Mixotrophic Mode of Nutrition.</title>
        <authorList>
            <person name="Burns J.A."/>
            <person name="Paasch A."/>
            <person name="Narechania A."/>
            <person name="Kim E."/>
        </authorList>
    </citation>
    <scope>NUCLEOTIDE SEQUENCE [LARGE SCALE GENOMIC DNA]</scope>
    <source>
        <strain evidence="1 2">PLY_AMNH</strain>
    </source>
</reference>
<organism evidence="1 2">
    <name type="scientific">Cymbomonas tetramitiformis</name>
    <dbReference type="NCBI Taxonomy" id="36881"/>
    <lineage>
        <taxon>Eukaryota</taxon>
        <taxon>Viridiplantae</taxon>
        <taxon>Chlorophyta</taxon>
        <taxon>Pyramimonadophyceae</taxon>
        <taxon>Pyramimonadales</taxon>
        <taxon>Pyramimonadaceae</taxon>
        <taxon>Cymbomonas</taxon>
    </lineage>
</organism>
<name>A0AAE0GHY0_9CHLO</name>
<proteinExistence type="predicted"/>
<dbReference type="EMBL" id="LGRX02005513">
    <property type="protein sequence ID" value="KAK3278325.1"/>
    <property type="molecule type" value="Genomic_DNA"/>
</dbReference>
<comment type="caution">
    <text evidence="1">The sequence shown here is derived from an EMBL/GenBank/DDBJ whole genome shotgun (WGS) entry which is preliminary data.</text>
</comment>
<evidence type="ECO:0000313" key="2">
    <source>
        <dbReference type="Proteomes" id="UP001190700"/>
    </source>
</evidence>